<gene>
    <name evidence="2" type="ORF">COR50_07420</name>
</gene>
<name>A0A291QSS9_9BACT</name>
<feature type="chain" id="PRO_5013239801" description="Auto-transporter adhesin head GIN domain-containing protein" evidence="1">
    <location>
        <begin position="27"/>
        <end position="294"/>
    </location>
</feature>
<keyword evidence="1" id="KW-0732">Signal</keyword>
<evidence type="ECO:0000256" key="1">
    <source>
        <dbReference type="SAM" id="SignalP"/>
    </source>
</evidence>
<dbReference type="EMBL" id="CP023777">
    <property type="protein sequence ID" value="ATL47028.1"/>
    <property type="molecule type" value="Genomic_DNA"/>
</dbReference>
<evidence type="ECO:0000313" key="3">
    <source>
        <dbReference type="Proteomes" id="UP000220133"/>
    </source>
</evidence>
<dbReference type="Proteomes" id="UP000220133">
    <property type="component" value="Chromosome"/>
</dbReference>
<dbReference type="AlphaFoldDB" id="A0A291QSS9"/>
<accession>A0A291QSS9</accession>
<dbReference type="KEGG" id="cbae:COR50_07420"/>
<evidence type="ECO:0008006" key="4">
    <source>
        <dbReference type="Google" id="ProtNLM"/>
    </source>
</evidence>
<evidence type="ECO:0000313" key="2">
    <source>
        <dbReference type="EMBL" id="ATL47028.1"/>
    </source>
</evidence>
<dbReference type="RefSeq" id="WP_098193412.1">
    <property type="nucleotide sequence ID" value="NZ_CP023777.1"/>
</dbReference>
<organism evidence="2 3">
    <name type="scientific">Chitinophaga caeni</name>
    <dbReference type="NCBI Taxonomy" id="2029983"/>
    <lineage>
        <taxon>Bacteria</taxon>
        <taxon>Pseudomonadati</taxon>
        <taxon>Bacteroidota</taxon>
        <taxon>Chitinophagia</taxon>
        <taxon>Chitinophagales</taxon>
        <taxon>Chitinophagaceae</taxon>
        <taxon>Chitinophaga</taxon>
    </lineage>
</organism>
<proteinExistence type="predicted"/>
<keyword evidence="3" id="KW-1185">Reference proteome</keyword>
<dbReference type="OrthoDB" id="1114031at2"/>
<protein>
    <recommendedName>
        <fullName evidence="4">Auto-transporter adhesin head GIN domain-containing protein</fullName>
    </recommendedName>
</protein>
<sequence>MHCYFNTNKVITAAVLAVFSTTLFFACTKDNKQTQQDVDDNAVIRLAAQQAVASETYDDVFDVTLALNANNQGSLGRRSSEFQDVISQKIWYCGSASVSIVPLDLETWPKTVTVDFDAGCTDSSRVRSGKMKIVLSAPLLSTNSTATVTFENYKVNNVAVQGEVLITNLSANNVFKYSTKVTEGKLTYGDTLWVKYNGIKTVEQTAGSATPLNLLDDVYAVSGNATVENSDGNGASVNITSPLVRKLNCGYVSQGTMDIVVYGNAASIDYGNGDCDNKAMMTYKNKQIEITLPN</sequence>
<feature type="signal peptide" evidence="1">
    <location>
        <begin position="1"/>
        <end position="26"/>
    </location>
</feature>
<reference evidence="2 3" key="1">
    <citation type="submission" date="2017-10" db="EMBL/GenBank/DDBJ databases">
        <title>Paenichitinophaga pekingensis gen. nov., sp. nov., isolated from activated sludge.</title>
        <authorList>
            <person name="Jin D."/>
            <person name="Kong X."/>
            <person name="Deng Y."/>
            <person name="Bai Z."/>
        </authorList>
    </citation>
    <scope>NUCLEOTIDE SEQUENCE [LARGE SCALE GENOMIC DNA]</scope>
    <source>
        <strain evidence="2 3">13</strain>
    </source>
</reference>